<dbReference type="InterPro" id="IPR015517">
    <property type="entry name" value="dCMP_deaminase-rel"/>
</dbReference>
<dbReference type="InterPro" id="IPR035105">
    <property type="entry name" value="Deoxycytidylate_deaminase_dom"/>
</dbReference>
<dbReference type="PROSITE" id="PS51747">
    <property type="entry name" value="CYT_DCMP_DEAMINASES_2"/>
    <property type="match status" value="1"/>
</dbReference>
<dbReference type="Gene3D" id="3.40.140.10">
    <property type="entry name" value="Cytidine Deaminase, domain 2"/>
    <property type="match status" value="1"/>
</dbReference>
<evidence type="ECO:0000256" key="4">
    <source>
        <dbReference type="ARBA" id="ARBA00022727"/>
    </source>
</evidence>
<evidence type="ECO:0000256" key="6">
    <source>
        <dbReference type="ARBA" id="ARBA00022833"/>
    </source>
</evidence>
<organism evidence="11 12">
    <name type="scientific">Porphyridium purpureum</name>
    <name type="common">Red alga</name>
    <name type="synonym">Porphyridium cruentum</name>
    <dbReference type="NCBI Taxonomy" id="35688"/>
    <lineage>
        <taxon>Eukaryota</taxon>
        <taxon>Rhodophyta</taxon>
        <taxon>Bangiophyceae</taxon>
        <taxon>Porphyridiales</taxon>
        <taxon>Porphyridiaceae</taxon>
        <taxon>Porphyridium</taxon>
    </lineage>
</organism>
<evidence type="ECO:0000313" key="11">
    <source>
        <dbReference type="EMBL" id="KAA8499202.1"/>
    </source>
</evidence>
<dbReference type="CDD" id="cd01286">
    <property type="entry name" value="deoxycytidylate_deaminase"/>
    <property type="match status" value="1"/>
</dbReference>
<gene>
    <name evidence="11" type="ORF">FVE85_6787</name>
</gene>
<reference evidence="12" key="1">
    <citation type="journal article" date="2019" name="Nat. Commun.">
        <title>Expansion of phycobilisome linker gene families in mesophilic red algae.</title>
        <authorList>
            <person name="Lee J."/>
            <person name="Kim D."/>
            <person name="Bhattacharya D."/>
            <person name="Yoon H.S."/>
        </authorList>
    </citation>
    <scope>NUCLEOTIDE SEQUENCE [LARGE SCALE GENOMIC DNA]</scope>
    <source>
        <strain evidence="12">CCMP 1328</strain>
    </source>
</reference>
<dbReference type="InterPro" id="IPR002125">
    <property type="entry name" value="CMP_dCMP_dom"/>
</dbReference>
<comment type="similarity">
    <text evidence="2">Belongs to the cytidine and deoxycytidylate deaminase family.</text>
</comment>
<evidence type="ECO:0000256" key="1">
    <source>
        <dbReference type="ARBA" id="ARBA00001947"/>
    </source>
</evidence>
<accession>A0A5J4Z829</accession>
<dbReference type="InterPro" id="IPR016193">
    <property type="entry name" value="Cytidine_deaminase-like"/>
</dbReference>
<keyword evidence="12" id="KW-1185">Reference proteome</keyword>
<dbReference type="EC" id="3.5.4.12" evidence="7"/>
<dbReference type="Proteomes" id="UP000324585">
    <property type="component" value="Unassembled WGS sequence"/>
</dbReference>
<evidence type="ECO:0000256" key="2">
    <source>
        <dbReference type="ARBA" id="ARBA00006576"/>
    </source>
</evidence>
<comment type="cofactor">
    <cofactor evidence="1">
        <name>Zn(2+)</name>
        <dbReference type="ChEBI" id="CHEBI:29105"/>
    </cofactor>
</comment>
<name>A0A5J4Z829_PORPP</name>
<keyword evidence="4" id="KW-0545">Nucleotide biosynthesis</keyword>
<dbReference type="InterPro" id="IPR027417">
    <property type="entry name" value="P-loop_NTPase"/>
</dbReference>
<feature type="domain" description="CMP/dCMP-type deaminase" evidence="10">
    <location>
        <begin position="167"/>
        <end position="295"/>
    </location>
</feature>
<evidence type="ECO:0000256" key="5">
    <source>
        <dbReference type="ARBA" id="ARBA00022801"/>
    </source>
</evidence>
<evidence type="ECO:0000313" key="12">
    <source>
        <dbReference type="Proteomes" id="UP000324585"/>
    </source>
</evidence>
<protein>
    <recommendedName>
        <fullName evidence="9">Deoxycytidylate deaminase</fullName>
        <ecNumber evidence="7">3.5.4.12</ecNumber>
    </recommendedName>
    <alternativeName>
        <fullName evidence="8">dCMP deaminase</fullName>
    </alternativeName>
</protein>
<dbReference type="OrthoDB" id="6710946at2759"/>
<dbReference type="EMBL" id="VRMN01000001">
    <property type="protein sequence ID" value="KAA8499202.1"/>
    <property type="molecule type" value="Genomic_DNA"/>
</dbReference>
<proteinExistence type="inferred from homology"/>
<keyword evidence="3" id="KW-0479">Metal-binding</keyword>
<dbReference type="PANTHER" id="PTHR11086:SF18">
    <property type="entry name" value="DEOXYCYTIDYLATE DEAMINASE"/>
    <property type="match status" value="1"/>
</dbReference>
<evidence type="ECO:0000256" key="3">
    <source>
        <dbReference type="ARBA" id="ARBA00022723"/>
    </source>
</evidence>
<dbReference type="Gene3D" id="3.40.50.300">
    <property type="entry name" value="P-loop containing nucleotide triphosphate hydrolases"/>
    <property type="match status" value="1"/>
</dbReference>
<evidence type="ECO:0000256" key="9">
    <source>
        <dbReference type="ARBA" id="ARBA00071582"/>
    </source>
</evidence>
<dbReference type="GO" id="GO:0004132">
    <property type="term" value="F:dCMP deaminase activity"/>
    <property type="evidence" value="ECO:0007669"/>
    <property type="project" value="UniProtKB-EC"/>
</dbReference>
<dbReference type="OMA" id="ECLCSHA"/>
<dbReference type="AlphaFoldDB" id="A0A5J4Z829"/>
<dbReference type="InterPro" id="IPR016192">
    <property type="entry name" value="APOBEC/CMP_deaminase_Zn-bd"/>
</dbReference>
<dbReference type="FunFam" id="3.40.140.10:FF:000035">
    <property type="entry name" value="dCMP deaminase"/>
    <property type="match status" value="1"/>
</dbReference>
<evidence type="ECO:0000256" key="7">
    <source>
        <dbReference type="ARBA" id="ARBA00038938"/>
    </source>
</evidence>
<dbReference type="GO" id="GO:0008270">
    <property type="term" value="F:zinc ion binding"/>
    <property type="evidence" value="ECO:0007669"/>
    <property type="project" value="InterPro"/>
</dbReference>
<evidence type="ECO:0000259" key="10">
    <source>
        <dbReference type="PROSITE" id="PS51747"/>
    </source>
</evidence>
<dbReference type="GO" id="GO:0009165">
    <property type="term" value="P:nucleotide biosynthetic process"/>
    <property type="evidence" value="ECO:0007669"/>
    <property type="project" value="UniProtKB-KW"/>
</dbReference>
<sequence length="312" mass="34579">MLIGLVGPVCSGKQAVANLLAERLGFEWVDVDGSSERLHALRTLFWQPDKHGVVVFRSTPEHAACVMEMQRRPFFLLCAVDAAALVRFRRSGESQSGAFLARDQSVLYDEVDMRPDIEASTSPMALSLWSMMRMAPVTVVNNYDTTEALWQQLQTLDLANPVRLRPSWDVYFLRLADLTATRTNCMKRRVGAVIVRECRVVATGYNGTPKNCPNCNAGGCERCNSFSAAGEDLYQCLCCHAEENAIIEAGRDRCRGGTIYTNLFPCMSCTKKIIQAEITRVVYSRAYAADAQCVTLLKKVGVSIDRVDGSLL</sequence>
<dbReference type="PROSITE" id="PS00903">
    <property type="entry name" value="CYT_DCMP_DEAMINASES_1"/>
    <property type="match status" value="1"/>
</dbReference>
<comment type="caution">
    <text evidence="11">The sequence shown here is derived from an EMBL/GenBank/DDBJ whole genome shotgun (WGS) entry which is preliminary data.</text>
</comment>
<dbReference type="SUPFAM" id="SSF53927">
    <property type="entry name" value="Cytidine deaminase-like"/>
    <property type="match status" value="1"/>
</dbReference>
<keyword evidence="5" id="KW-0378">Hydrolase</keyword>
<dbReference type="SUPFAM" id="SSF52540">
    <property type="entry name" value="P-loop containing nucleoside triphosphate hydrolases"/>
    <property type="match status" value="1"/>
</dbReference>
<keyword evidence="6" id="KW-0862">Zinc</keyword>
<dbReference type="GO" id="GO:0005737">
    <property type="term" value="C:cytoplasm"/>
    <property type="evidence" value="ECO:0007669"/>
    <property type="project" value="TreeGrafter"/>
</dbReference>
<dbReference type="Pfam" id="PF00383">
    <property type="entry name" value="dCMP_cyt_deam_1"/>
    <property type="match status" value="1"/>
</dbReference>
<dbReference type="PANTHER" id="PTHR11086">
    <property type="entry name" value="DEOXYCYTIDYLATE DEAMINASE-RELATED"/>
    <property type="match status" value="1"/>
</dbReference>
<evidence type="ECO:0000256" key="8">
    <source>
        <dbReference type="ARBA" id="ARBA00041763"/>
    </source>
</evidence>